<evidence type="ECO:0000313" key="1">
    <source>
        <dbReference type="Ensembl" id="ENSCSAVP00000009404.1"/>
    </source>
</evidence>
<accession>H2YVP3</accession>
<keyword evidence="2" id="KW-1185">Reference proteome</keyword>
<protein>
    <submittedName>
        <fullName evidence="1">Uncharacterized protein</fullName>
    </submittedName>
</protein>
<dbReference type="HOGENOM" id="CLU_2605341_0_0_1"/>
<reference evidence="2" key="1">
    <citation type="submission" date="2003-08" db="EMBL/GenBank/DDBJ databases">
        <authorList>
            <person name="Birren B."/>
            <person name="Nusbaum C."/>
            <person name="Abebe A."/>
            <person name="Abouelleil A."/>
            <person name="Adekoya E."/>
            <person name="Ait-zahra M."/>
            <person name="Allen N."/>
            <person name="Allen T."/>
            <person name="An P."/>
            <person name="Anderson M."/>
            <person name="Anderson S."/>
            <person name="Arachchi H."/>
            <person name="Armbruster J."/>
            <person name="Bachantsang P."/>
            <person name="Baldwin J."/>
            <person name="Barry A."/>
            <person name="Bayul T."/>
            <person name="Blitshsteyn B."/>
            <person name="Bloom T."/>
            <person name="Blye J."/>
            <person name="Boguslavskiy L."/>
            <person name="Borowsky M."/>
            <person name="Boukhgalter B."/>
            <person name="Brunache A."/>
            <person name="Butler J."/>
            <person name="Calixte N."/>
            <person name="Calvo S."/>
            <person name="Camarata J."/>
            <person name="Campo K."/>
            <person name="Chang J."/>
            <person name="Cheshatsang Y."/>
            <person name="Citroen M."/>
            <person name="Collymore A."/>
            <person name="Considine T."/>
            <person name="Cook A."/>
            <person name="Cooke P."/>
            <person name="Corum B."/>
            <person name="Cuomo C."/>
            <person name="David R."/>
            <person name="Dawoe T."/>
            <person name="Degray S."/>
            <person name="Dodge S."/>
            <person name="Dooley K."/>
            <person name="Dorje P."/>
            <person name="Dorjee K."/>
            <person name="Dorris L."/>
            <person name="Duffey N."/>
            <person name="Dupes A."/>
            <person name="Elkins T."/>
            <person name="Engels R."/>
            <person name="Erickson J."/>
            <person name="Farina A."/>
            <person name="Faro S."/>
            <person name="Ferreira P."/>
            <person name="Fischer H."/>
            <person name="Fitzgerald M."/>
            <person name="Foley K."/>
            <person name="Gage D."/>
            <person name="Galagan J."/>
            <person name="Gearin G."/>
            <person name="Gnerre S."/>
            <person name="Gnirke A."/>
            <person name="Goyette A."/>
            <person name="Graham J."/>
            <person name="Grandbois E."/>
            <person name="Gyaltsen K."/>
            <person name="Hafez N."/>
            <person name="Hagopian D."/>
            <person name="Hagos B."/>
            <person name="Hall J."/>
            <person name="Hatcher B."/>
            <person name="Heller A."/>
            <person name="Higgins H."/>
            <person name="Honan T."/>
            <person name="Horn A."/>
            <person name="Houde N."/>
            <person name="Hughes L."/>
            <person name="Hulme W."/>
            <person name="Husby E."/>
            <person name="Iliev I."/>
            <person name="Jaffe D."/>
            <person name="Jones C."/>
            <person name="Kamal M."/>
            <person name="Kamat A."/>
            <person name="Kamvysselis M."/>
            <person name="Karlsson E."/>
            <person name="Kells C."/>
            <person name="Kieu A."/>
            <person name="Kisner P."/>
            <person name="Kodira C."/>
            <person name="Kulbokas E."/>
            <person name="Labutti K."/>
            <person name="Lama D."/>
            <person name="Landers T."/>
            <person name="Leger J."/>
            <person name="Levine S."/>
            <person name="Lewis D."/>
            <person name="Lewis T."/>
            <person name="Lindblad-toh K."/>
            <person name="Liu X."/>
            <person name="Lokyitsang T."/>
            <person name="Lokyitsang Y."/>
            <person name="Lucien O."/>
            <person name="Lui A."/>
            <person name="Ma L.J."/>
            <person name="Mabbitt R."/>
            <person name="Macdonald J."/>
            <person name="Maclean C."/>
            <person name="Major J."/>
            <person name="Manning J."/>
            <person name="Marabella R."/>
            <person name="Maru K."/>
            <person name="Matthews C."/>
            <person name="Mauceli E."/>
            <person name="Mccarthy M."/>
            <person name="Mcdonough S."/>
            <person name="Mcghee T."/>
            <person name="Meldrim J."/>
            <person name="Meneus L."/>
            <person name="Mesirov J."/>
            <person name="Mihalev A."/>
            <person name="Mihova T."/>
            <person name="Mikkelsen T."/>
            <person name="Mlenga V."/>
            <person name="Moru K."/>
            <person name="Mozes J."/>
            <person name="Mulrain L."/>
            <person name="Munson G."/>
            <person name="Naylor J."/>
            <person name="Newes C."/>
            <person name="Nguyen C."/>
            <person name="Nguyen N."/>
            <person name="Nguyen T."/>
            <person name="Nicol R."/>
            <person name="Nielsen C."/>
            <person name="Nizzari M."/>
            <person name="Norbu C."/>
            <person name="Norbu N."/>
            <person name="O'donnell P."/>
            <person name="Okoawo O."/>
            <person name="O'leary S."/>
            <person name="Omotosho B."/>
            <person name="O'neill K."/>
            <person name="Osman S."/>
            <person name="Parker S."/>
            <person name="Perrin D."/>
            <person name="Phunkhang P."/>
            <person name="Piqani B."/>
            <person name="Purcell S."/>
            <person name="Rachupka T."/>
            <person name="Ramasamy U."/>
            <person name="Rameau R."/>
            <person name="Ray V."/>
            <person name="Raymond C."/>
            <person name="Retta R."/>
            <person name="Richardson S."/>
            <person name="Rise C."/>
            <person name="Rodriguez J."/>
            <person name="Rogers J."/>
            <person name="Rogov P."/>
            <person name="Rutman M."/>
            <person name="Schupbach R."/>
            <person name="Seaman C."/>
            <person name="Settipalli S."/>
            <person name="Sharpe T."/>
            <person name="Sheridan J."/>
            <person name="Sherpa N."/>
            <person name="Shi J."/>
            <person name="Smirnov S."/>
            <person name="Smith C."/>
            <person name="Sougnez C."/>
            <person name="Spencer B."/>
            <person name="Stalker J."/>
            <person name="Stange-thomann N."/>
            <person name="Stavropoulos S."/>
            <person name="Stetson K."/>
            <person name="Stone C."/>
            <person name="Stone S."/>
            <person name="Stubbs M."/>
            <person name="Talamas J."/>
            <person name="Tchuinga P."/>
            <person name="Tenzing P."/>
            <person name="Tesfaye S."/>
            <person name="Theodore J."/>
            <person name="Thoulutsang Y."/>
            <person name="Topham K."/>
            <person name="Towey S."/>
            <person name="Tsamla T."/>
            <person name="Tsomo N."/>
            <person name="Vallee D."/>
            <person name="Vassiliev H."/>
            <person name="Venkataraman V."/>
            <person name="Vinson J."/>
            <person name="Vo A."/>
            <person name="Wade C."/>
            <person name="Wang S."/>
            <person name="Wangchuk T."/>
            <person name="Wangdi T."/>
            <person name="Whittaker C."/>
            <person name="Wilkinson J."/>
            <person name="Wu Y."/>
            <person name="Wyman D."/>
            <person name="Yadav S."/>
            <person name="Yang S."/>
            <person name="Yang X."/>
            <person name="Yeager S."/>
            <person name="Yee E."/>
            <person name="Young G."/>
            <person name="Zainoun J."/>
            <person name="Zembeck L."/>
            <person name="Zimmer A."/>
            <person name="Zody M."/>
            <person name="Lander E."/>
        </authorList>
    </citation>
    <scope>NUCLEOTIDE SEQUENCE [LARGE SCALE GENOMIC DNA]</scope>
</reference>
<evidence type="ECO:0000313" key="2">
    <source>
        <dbReference type="Proteomes" id="UP000007875"/>
    </source>
</evidence>
<dbReference type="Proteomes" id="UP000007875">
    <property type="component" value="Unassembled WGS sequence"/>
</dbReference>
<proteinExistence type="predicted"/>
<sequence length="79" mass="9030">MREVRTTWNSKVAGFEICTARLSIFFPTWRIFVPTSSAEQREKVRSFGESSYLPSQLLIVPIISWITVGHPQSLNVGKF</sequence>
<name>H2YVP3_CIOSA</name>
<reference evidence="1" key="3">
    <citation type="submission" date="2025-09" db="UniProtKB">
        <authorList>
            <consortium name="Ensembl"/>
        </authorList>
    </citation>
    <scope>IDENTIFICATION</scope>
</reference>
<reference evidence="1" key="2">
    <citation type="submission" date="2025-08" db="UniProtKB">
        <authorList>
            <consortium name="Ensembl"/>
        </authorList>
    </citation>
    <scope>IDENTIFICATION</scope>
</reference>
<dbReference type="AlphaFoldDB" id="H2YVP3"/>
<organism evidence="1 2">
    <name type="scientific">Ciona savignyi</name>
    <name type="common">Pacific transparent sea squirt</name>
    <dbReference type="NCBI Taxonomy" id="51511"/>
    <lineage>
        <taxon>Eukaryota</taxon>
        <taxon>Metazoa</taxon>
        <taxon>Chordata</taxon>
        <taxon>Tunicata</taxon>
        <taxon>Ascidiacea</taxon>
        <taxon>Phlebobranchia</taxon>
        <taxon>Cionidae</taxon>
        <taxon>Ciona</taxon>
    </lineage>
</organism>
<dbReference type="InParanoid" id="H2YVP3"/>
<dbReference type="Ensembl" id="ENSCSAVT00000009521.1">
    <property type="protein sequence ID" value="ENSCSAVP00000009404.1"/>
    <property type="gene ID" value="ENSCSAVG00000005541.1"/>
</dbReference>